<keyword evidence="9" id="KW-0406">Ion transport</keyword>
<evidence type="ECO:0000256" key="11">
    <source>
        <dbReference type="ARBA" id="ARBA00023136"/>
    </source>
</evidence>
<evidence type="ECO:0000256" key="5">
    <source>
        <dbReference type="ARBA" id="ARBA00022475"/>
    </source>
</evidence>
<evidence type="ECO:0000256" key="14">
    <source>
        <dbReference type="SAM" id="MobiDB-lite"/>
    </source>
</evidence>
<dbReference type="PANTHER" id="PTHR40659">
    <property type="entry name" value="NICKEL/COBALT EFFLUX SYSTEM RCNA"/>
    <property type="match status" value="1"/>
</dbReference>
<evidence type="ECO:0000256" key="6">
    <source>
        <dbReference type="ARBA" id="ARBA00022596"/>
    </source>
</evidence>
<comment type="subcellular location">
    <subcellularLocation>
        <location evidence="2 13">Cell membrane</location>
        <topology evidence="2 13">Multi-pass membrane protein</topology>
    </subcellularLocation>
</comment>
<dbReference type="GO" id="GO:0015099">
    <property type="term" value="F:nickel cation transmembrane transporter activity"/>
    <property type="evidence" value="ECO:0007669"/>
    <property type="project" value="UniProtKB-UniRule"/>
</dbReference>
<keyword evidence="3" id="KW-0171">Cobalt transport</keyword>
<protein>
    <recommendedName>
        <fullName evidence="13">Nickel/cobalt efflux system</fullName>
    </recommendedName>
</protein>
<evidence type="ECO:0000256" key="10">
    <source>
        <dbReference type="ARBA" id="ARBA00023112"/>
    </source>
</evidence>
<keyword evidence="8 13" id="KW-1133">Transmembrane helix</keyword>
<comment type="function">
    <text evidence="1">Efflux system for nickel and cobalt.</text>
</comment>
<dbReference type="GO" id="GO:0032025">
    <property type="term" value="P:response to cobalt ion"/>
    <property type="evidence" value="ECO:0007669"/>
    <property type="project" value="TreeGrafter"/>
</dbReference>
<feature type="transmembrane region" description="Helical" evidence="13">
    <location>
        <begin position="366"/>
        <end position="393"/>
    </location>
</feature>
<reference evidence="16" key="1">
    <citation type="submission" date="2016-10" db="EMBL/GenBank/DDBJ databases">
        <authorList>
            <person name="Wibberg D."/>
        </authorList>
    </citation>
    <scope>NUCLEOTIDE SEQUENCE [LARGE SCALE GENOMIC DNA]</scope>
</reference>
<keyword evidence="4 13" id="KW-0813">Transport</keyword>
<gene>
    <name evidence="15" type="ORF">DSM25559_2797</name>
</gene>
<dbReference type="EMBL" id="FMUE01000006">
    <property type="protein sequence ID" value="SCX26138.1"/>
    <property type="molecule type" value="Genomic_DNA"/>
</dbReference>
<keyword evidence="12" id="KW-0170">Cobalt</keyword>
<evidence type="ECO:0000256" key="7">
    <source>
        <dbReference type="ARBA" id="ARBA00022692"/>
    </source>
</evidence>
<comment type="similarity">
    <text evidence="13">Belongs to the NiCoT transporter (TC 2.A.52) family.</text>
</comment>
<keyword evidence="5" id="KW-1003">Cell membrane</keyword>
<sequence length="439" mass="45473">MLRVVSAFCAQVSGSANGRPPLPCRASPPQVGRSARSAPLASSSTFETGKRVAAMKSPHLWGRCPAGQRGVSPAHQGLIGSSPTDMKQFTSARFLLILCAVFLATLSTAHAQSPLGIGSAEPSISIGGPLAPLFQWINVHQQSFYRALTGALKAMREDPWALTSLIGLSFAYGVFHAAGPGHGKAVISSYMIANETQLRRGIVISFISAILQGAVAIALVGAAYLVLRGTSITMTKATQAMEIASFAMVALFGAWLLFRKLRSLMVKVEPAPALELASPSPVTVGPQRTGMGSGLRFQGKPVFADHAQSGTGDLCTTCGNAHAPDPSMLRAKDFSLHEAWSAIIAVGLRPCSGAIIVMSFSVLNGLLMGGILSVLAMSIGTAITVSLLACLAVKAKDIAVRFAGTGSTKASRITHGIEIAGAVFVLLMGLGLLGASLQV</sequence>
<evidence type="ECO:0000256" key="9">
    <source>
        <dbReference type="ARBA" id="ARBA00023065"/>
    </source>
</evidence>
<feature type="compositionally biased region" description="Low complexity" evidence="14">
    <location>
        <begin position="33"/>
        <end position="44"/>
    </location>
</feature>
<dbReference type="AlphaFoldDB" id="A0A1R3TVP2"/>
<evidence type="ECO:0000256" key="2">
    <source>
        <dbReference type="ARBA" id="ARBA00004651"/>
    </source>
</evidence>
<evidence type="ECO:0000256" key="1">
    <source>
        <dbReference type="ARBA" id="ARBA00002510"/>
    </source>
</evidence>
<keyword evidence="11 13" id="KW-0472">Membrane</keyword>
<dbReference type="GO" id="GO:0046583">
    <property type="term" value="F:monoatomic cation efflux transmembrane transporter activity"/>
    <property type="evidence" value="ECO:0007669"/>
    <property type="project" value="TreeGrafter"/>
</dbReference>
<keyword evidence="7 13" id="KW-0812">Transmembrane</keyword>
<name>A0A1R3TVP2_9HYPH</name>
<organism evidence="15 16">
    <name type="scientific">Agrobacterium rosae</name>
    <dbReference type="NCBI Taxonomy" id="1972867"/>
    <lineage>
        <taxon>Bacteria</taxon>
        <taxon>Pseudomonadati</taxon>
        <taxon>Pseudomonadota</taxon>
        <taxon>Alphaproteobacteria</taxon>
        <taxon>Hyphomicrobiales</taxon>
        <taxon>Rhizobiaceae</taxon>
        <taxon>Rhizobium/Agrobacterium group</taxon>
        <taxon>Agrobacterium</taxon>
    </lineage>
</organism>
<dbReference type="InterPro" id="IPR011541">
    <property type="entry name" value="Ni/Co_transpt_high_affinity"/>
</dbReference>
<evidence type="ECO:0000313" key="15">
    <source>
        <dbReference type="EMBL" id="SCX26138.1"/>
    </source>
</evidence>
<dbReference type="GO" id="GO:0006824">
    <property type="term" value="P:cobalt ion transport"/>
    <property type="evidence" value="ECO:0007669"/>
    <property type="project" value="UniProtKB-KW"/>
</dbReference>
<evidence type="ECO:0000256" key="3">
    <source>
        <dbReference type="ARBA" id="ARBA00022426"/>
    </source>
</evidence>
<evidence type="ECO:0000256" key="13">
    <source>
        <dbReference type="RuleBase" id="RU362101"/>
    </source>
</evidence>
<feature type="transmembrane region" description="Helical" evidence="13">
    <location>
        <begin position="94"/>
        <end position="112"/>
    </location>
</feature>
<dbReference type="Proteomes" id="UP000187891">
    <property type="component" value="Unassembled WGS sequence"/>
</dbReference>
<dbReference type="PANTHER" id="PTHR40659:SF1">
    <property type="entry name" value="NICKEL_COBALT EFFLUX SYSTEM RCNA"/>
    <property type="match status" value="1"/>
</dbReference>
<evidence type="ECO:0000256" key="12">
    <source>
        <dbReference type="ARBA" id="ARBA00023285"/>
    </source>
</evidence>
<evidence type="ECO:0000256" key="4">
    <source>
        <dbReference type="ARBA" id="ARBA00022448"/>
    </source>
</evidence>
<dbReference type="STRING" id="1907666.DSM25559_2797"/>
<feature type="transmembrane region" description="Helical" evidence="13">
    <location>
        <begin position="160"/>
        <end position="181"/>
    </location>
</feature>
<evidence type="ECO:0000256" key="8">
    <source>
        <dbReference type="ARBA" id="ARBA00022989"/>
    </source>
</evidence>
<feature type="transmembrane region" description="Helical" evidence="13">
    <location>
        <begin position="239"/>
        <end position="258"/>
    </location>
</feature>
<feature type="transmembrane region" description="Helical" evidence="13">
    <location>
        <begin position="413"/>
        <end position="437"/>
    </location>
</feature>
<evidence type="ECO:0000313" key="16">
    <source>
        <dbReference type="Proteomes" id="UP000187891"/>
    </source>
</evidence>
<dbReference type="GO" id="GO:0005886">
    <property type="term" value="C:plasma membrane"/>
    <property type="evidence" value="ECO:0007669"/>
    <property type="project" value="UniProtKB-SubCell"/>
</dbReference>
<proteinExistence type="inferred from homology"/>
<keyword evidence="10" id="KW-0921">Nickel transport</keyword>
<keyword evidence="6" id="KW-0533">Nickel</keyword>
<feature type="region of interest" description="Disordered" evidence="14">
    <location>
        <begin position="19"/>
        <end position="47"/>
    </location>
</feature>
<accession>A0A1R3TVP2</accession>
<feature type="transmembrane region" description="Helical" evidence="13">
    <location>
        <begin position="202"/>
        <end position="227"/>
    </location>
</feature>
<dbReference type="GO" id="GO:0010045">
    <property type="term" value="P:response to nickel cation"/>
    <property type="evidence" value="ECO:0007669"/>
    <property type="project" value="TreeGrafter"/>
</dbReference>
<dbReference type="Pfam" id="PF03824">
    <property type="entry name" value="NicO"/>
    <property type="match status" value="1"/>
</dbReference>
<feature type="transmembrane region" description="Helical" evidence="13">
    <location>
        <begin position="339"/>
        <end position="360"/>
    </location>
</feature>
<dbReference type="InterPro" id="IPR051224">
    <property type="entry name" value="NiCoT_RcnA"/>
</dbReference>